<protein>
    <submittedName>
        <fullName evidence="3">Phycocyanin operon protein Z</fullName>
    </submittedName>
</protein>
<dbReference type="PANTHER" id="PTHR12697:SF5">
    <property type="entry name" value="DEOXYHYPUSINE HYDROXYLASE"/>
    <property type="match status" value="1"/>
</dbReference>
<keyword evidence="1" id="KW-0042">Antenna complex</keyword>
<name>A0ABX2CTX3_9CYAN</name>
<dbReference type="Pfam" id="PF13646">
    <property type="entry name" value="HEAT_2"/>
    <property type="match status" value="2"/>
</dbReference>
<dbReference type="Gene3D" id="1.25.10.10">
    <property type="entry name" value="Leucine-rich Repeat Variant"/>
    <property type="match status" value="3"/>
</dbReference>
<gene>
    <name evidence="3" type="ORF">E5S67_01568</name>
</gene>
<reference evidence="3 4" key="1">
    <citation type="journal article" date="2020" name="Sci. Rep.">
        <title>A novel cyanobacterial geosmin producer, revising GeoA distribution and dispersion patterns in Bacteria.</title>
        <authorList>
            <person name="Churro C."/>
            <person name="Semedo-Aguiar A.P."/>
            <person name="Silva A.D."/>
            <person name="Pereira-Leal J.B."/>
            <person name="Leite R.B."/>
        </authorList>
    </citation>
    <scope>NUCLEOTIDE SEQUENCE [LARGE SCALE GENOMIC DNA]</scope>
    <source>
        <strain evidence="3 4">IPMA8</strain>
    </source>
</reference>
<dbReference type="RefSeq" id="WP_172186514.1">
    <property type="nucleotide sequence ID" value="NZ_CAWPPK010000124.1"/>
</dbReference>
<dbReference type="Proteomes" id="UP000702425">
    <property type="component" value="Unassembled WGS sequence"/>
</dbReference>
<dbReference type="InterPro" id="IPR011989">
    <property type="entry name" value="ARM-like"/>
</dbReference>
<dbReference type="EMBL" id="SRRZ01000021">
    <property type="protein sequence ID" value="NQE33847.1"/>
    <property type="molecule type" value="Genomic_DNA"/>
</dbReference>
<dbReference type="SUPFAM" id="SSF48371">
    <property type="entry name" value="ARM repeat"/>
    <property type="match status" value="1"/>
</dbReference>
<keyword evidence="2" id="KW-0605">Phycobilisome</keyword>
<proteinExistence type="predicted"/>
<dbReference type="PANTHER" id="PTHR12697">
    <property type="entry name" value="PBS LYASE HEAT-LIKE PROTEIN"/>
    <property type="match status" value="1"/>
</dbReference>
<organism evidence="3 4">
    <name type="scientific">Microcoleus asticus IPMA8</name>
    <dbReference type="NCBI Taxonomy" id="2563858"/>
    <lineage>
        <taxon>Bacteria</taxon>
        <taxon>Bacillati</taxon>
        <taxon>Cyanobacteriota</taxon>
        <taxon>Cyanophyceae</taxon>
        <taxon>Oscillatoriophycideae</taxon>
        <taxon>Oscillatoriales</taxon>
        <taxon>Microcoleaceae</taxon>
        <taxon>Microcoleus</taxon>
        <taxon>Microcoleus asticus</taxon>
    </lineage>
</organism>
<evidence type="ECO:0000256" key="1">
    <source>
        <dbReference type="ARBA" id="ARBA00022549"/>
    </source>
</evidence>
<dbReference type="SMART" id="SM00567">
    <property type="entry name" value="EZ_HEAT"/>
    <property type="match status" value="5"/>
</dbReference>
<dbReference type="InterPro" id="IPR004155">
    <property type="entry name" value="PBS_lyase_HEAT"/>
</dbReference>
<sequence length="204" mass="21974">MTTDALFEQLKHPNPHLRDRAMFEIADSRDENTISRLVGILDEEDVTYRRAAVKALGVIGEDAVPSVVEALLNSDNVTVRGSAAKVLAQIAINYPDLPFPEAGLQGLKKAIDDPNPVVNIASVMALGQMGSSAFEILVESLNTTDNVAVQVAIVNALASVGDRRCVEVLTTFANDEAVDSYVRESATSSLSRLDLVMNYKRADS</sequence>
<accession>A0ABX2CTX3</accession>
<dbReference type="InterPro" id="IPR016024">
    <property type="entry name" value="ARM-type_fold"/>
</dbReference>
<keyword evidence="4" id="KW-1185">Reference proteome</keyword>
<comment type="caution">
    <text evidence="3">The sequence shown here is derived from an EMBL/GenBank/DDBJ whole genome shotgun (WGS) entry which is preliminary data.</text>
</comment>
<evidence type="ECO:0000313" key="4">
    <source>
        <dbReference type="Proteomes" id="UP000702425"/>
    </source>
</evidence>
<evidence type="ECO:0000313" key="3">
    <source>
        <dbReference type="EMBL" id="NQE33847.1"/>
    </source>
</evidence>
<evidence type="ECO:0000256" key="2">
    <source>
        <dbReference type="ARBA" id="ARBA00022738"/>
    </source>
</evidence>